<reference evidence="1" key="1">
    <citation type="journal article" date="2013" name="Environ. Microbiol.">
        <title>Microbiota from the distal guts of lean and obese adolescents exhibit partial functional redundancy besides clear differences in community structure.</title>
        <authorList>
            <person name="Ferrer M."/>
            <person name="Ruiz A."/>
            <person name="Lanza F."/>
            <person name="Haange S.B."/>
            <person name="Oberbach A."/>
            <person name="Till H."/>
            <person name="Bargiela R."/>
            <person name="Campoy C."/>
            <person name="Segura M.T."/>
            <person name="Richter M."/>
            <person name="von Bergen M."/>
            <person name="Seifert J."/>
            <person name="Suarez A."/>
        </authorList>
    </citation>
    <scope>NUCLEOTIDE SEQUENCE</scope>
</reference>
<evidence type="ECO:0000313" key="1">
    <source>
        <dbReference type="EMBL" id="EKC71517.1"/>
    </source>
</evidence>
<feature type="non-terminal residue" evidence="1">
    <location>
        <position position="1"/>
    </location>
</feature>
<comment type="caution">
    <text evidence="1">The sequence shown here is derived from an EMBL/GenBank/DDBJ whole genome shotgun (WGS) entry which is preliminary data.</text>
</comment>
<dbReference type="AlphaFoldDB" id="K1TEG5"/>
<accession>K1TEG5</accession>
<name>K1TEG5_9ZZZZ</name>
<dbReference type="EMBL" id="AJWY01004746">
    <property type="protein sequence ID" value="EKC71517.1"/>
    <property type="molecule type" value="Genomic_DNA"/>
</dbReference>
<sequence>LGHDYEEMTRQYVDFMPKKIEKANEEYFKKAAWQVVSERG</sequence>
<proteinExistence type="predicted"/>
<gene>
    <name evidence="1" type="ORF">LEA_07220</name>
</gene>
<organism evidence="1">
    <name type="scientific">human gut metagenome</name>
    <dbReference type="NCBI Taxonomy" id="408170"/>
    <lineage>
        <taxon>unclassified sequences</taxon>
        <taxon>metagenomes</taxon>
        <taxon>organismal metagenomes</taxon>
    </lineage>
</organism>
<protein>
    <submittedName>
        <fullName evidence="1">Uncharacterized protein</fullName>
    </submittedName>
</protein>